<dbReference type="EMBL" id="NVQC01000018">
    <property type="protein sequence ID" value="PTL36051.1"/>
    <property type="molecule type" value="Genomic_DNA"/>
</dbReference>
<reference evidence="1 2" key="1">
    <citation type="submission" date="2017-09" db="EMBL/GenBank/DDBJ databases">
        <title>Bloom of a denitrifying methanotroph, Candidatus Methylomirabilis limnetica, in a deep stratified lake.</title>
        <authorList>
            <person name="Graf J.S."/>
            <person name="Marchant H.K."/>
            <person name="Tienken D."/>
            <person name="Hach P.F."/>
            <person name="Brand A."/>
            <person name="Schubert C.J."/>
            <person name="Kuypers M.M."/>
            <person name="Milucka J."/>
        </authorList>
    </citation>
    <scope>NUCLEOTIDE SEQUENCE [LARGE SCALE GENOMIC DNA]</scope>
    <source>
        <strain evidence="1 2">Zug</strain>
    </source>
</reference>
<dbReference type="Proteomes" id="UP000241436">
    <property type="component" value="Unassembled WGS sequence"/>
</dbReference>
<comment type="caution">
    <text evidence="1">The sequence shown here is derived from an EMBL/GenBank/DDBJ whole genome shotgun (WGS) entry which is preliminary data.</text>
</comment>
<protein>
    <submittedName>
        <fullName evidence="1">Uncharacterized protein</fullName>
    </submittedName>
</protein>
<organism evidence="1 2">
    <name type="scientific">Candidatus Methylomirabilis limnetica</name>
    <dbReference type="NCBI Taxonomy" id="2033718"/>
    <lineage>
        <taxon>Bacteria</taxon>
        <taxon>Candidatus Methylomirabilota</taxon>
        <taxon>Candidatus Methylomirabilia</taxon>
        <taxon>Candidatus Methylomirabilales</taxon>
        <taxon>Candidatus Methylomirabilaceae</taxon>
        <taxon>Candidatus Methylomirabilis</taxon>
    </lineage>
</organism>
<dbReference type="AlphaFoldDB" id="A0A2T4TY48"/>
<reference evidence="2" key="2">
    <citation type="journal article" date="2018" name="Environ. Microbiol.">
        <title>Bloom of a denitrifying methanotroph, 'Candidatus Methylomirabilis limnetica', in a deep stratified lake.</title>
        <authorList>
            <person name="Graf J.S."/>
            <person name="Mayr M.J."/>
            <person name="Marchant H.K."/>
            <person name="Tienken D."/>
            <person name="Hach P.F."/>
            <person name="Brand A."/>
            <person name="Schubert C.J."/>
            <person name="Kuypers M.M."/>
            <person name="Milucka J."/>
        </authorList>
    </citation>
    <scope>NUCLEOTIDE SEQUENCE [LARGE SCALE GENOMIC DNA]</scope>
    <source>
        <strain evidence="2">Zug</strain>
    </source>
</reference>
<sequence length="210" mass="24587">MPEPLTPSSSLVSEYLDKWEQLENYKLQEASLGLLFHGLCPENKQIEHVLLKVSTLNDFYNTNIFDTYSVAKHILKKDIDAQLGANDYFLVNDIAKISIKGKTRNFYSFASKYCSHHKPNNYPIFDSFIEKMLLHYKSTDRFNGFNKGDLKNYVHFIEIIKSFQSFYKLESFSLRQIDNFLWLAGKEWFPRNYKRGLTNRSTGRVTAARP</sequence>
<proteinExistence type="predicted"/>
<dbReference type="RefSeq" id="WP_107562035.1">
    <property type="nucleotide sequence ID" value="NZ_NVQC01000018.1"/>
</dbReference>
<accession>A0A2T4TY48</accession>
<dbReference type="OrthoDB" id="9792813at2"/>
<gene>
    <name evidence="1" type="ORF">CLG94_06350</name>
</gene>
<evidence type="ECO:0000313" key="1">
    <source>
        <dbReference type="EMBL" id="PTL36051.1"/>
    </source>
</evidence>
<name>A0A2T4TY48_9BACT</name>
<keyword evidence="2" id="KW-1185">Reference proteome</keyword>
<evidence type="ECO:0000313" key="2">
    <source>
        <dbReference type="Proteomes" id="UP000241436"/>
    </source>
</evidence>